<protein>
    <submittedName>
        <fullName evidence="1">RNA-directed DNA polymerase (Reverse transcriptase)</fullName>
    </submittedName>
</protein>
<dbReference type="PANTHER" id="PTHR33064:SF37">
    <property type="entry name" value="RIBONUCLEASE H"/>
    <property type="match status" value="1"/>
</dbReference>
<dbReference type="AlphaFoldDB" id="A0A392M636"/>
<name>A0A392M636_9FABA</name>
<dbReference type="PANTHER" id="PTHR33064">
    <property type="entry name" value="POL PROTEIN"/>
    <property type="match status" value="1"/>
</dbReference>
<organism evidence="1 2">
    <name type="scientific">Trifolium medium</name>
    <dbReference type="NCBI Taxonomy" id="97028"/>
    <lineage>
        <taxon>Eukaryota</taxon>
        <taxon>Viridiplantae</taxon>
        <taxon>Streptophyta</taxon>
        <taxon>Embryophyta</taxon>
        <taxon>Tracheophyta</taxon>
        <taxon>Spermatophyta</taxon>
        <taxon>Magnoliopsida</taxon>
        <taxon>eudicotyledons</taxon>
        <taxon>Gunneridae</taxon>
        <taxon>Pentapetalae</taxon>
        <taxon>rosids</taxon>
        <taxon>fabids</taxon>
        <taxon>Fabales</taxon>
        <taxon>Fabaceae</taxon>
        <taxon>Papilionoideae</taxon>
        <taxon>50 kb inversion clade</taxon>
        <taxon>NPAAA clade</taxon>
        <taxon>Hologalegina</taxon>
        <taxon>IRL clade</taxon>
        <taxon>Trifolieae</taxon>
        <taxon>Trifolium</taxon>
    </lineage>
</organism>
<keyword evidence="2" id="KW-1185">Reference proteome</keyword>
<evidence type="ECO:0000313" key="1">
    <source>
        <dbReference type="EMBL" id="MCH82198.1"/>
    </source>
</evidence>
<dbReference type="InterPro" id="IPR043502">
    <property type="entry name" value="DNA/RNA_pol_sf"/>
</dbReference>
<evidence type="ECO:0000313" key="2">
    <source>
        <dbReference type="Proteomes" id="UP000265520"/>
    </source>
</evidence>
<keyword evidence="1" id="KW-0808">Transferase</keyword>
<dbReference type="InterPro" id="IPR051320">
    <property type="entry name" value="Viral_Replic_Matur_Polypro"/>
</dbReference>
<dbReference type="Gene3D" id="3.30.70.270">
    <property type="match status" value="2"/>
</dbReference>
<proteinExistence type="predicted"/>
<comment type="caution">
    <text evidence="1">The sequence shown here is derived from an EMBL/GenBank/DDBJ whole genome shotgun (WGS) entry which is preliminary data.</text>
</comment>
<dbReference type="SUPFAM" id="SSF56672">
    <property type="entry name" value="DNA/RNA polymerases"/>
    <property type="match status" value="1"/>
</dbReference>
<accession>A0A392M636</accession>
<keyword evidence="1" id="KW-0548">Nucleotidyltransferase</keyword>
<dbReference type="InterPro" id="IPR043128">
    <property type="entry name" value="Rev_trsase/Diguanyl_cyclase"/>
</dbReference>
<gene>
    <name evidence="1" type="ORF">A2U01_0002998</name>
</gene>
<dbReference type="GO" id="GO:0003964">
    <property type="term" value="F:RNA-directed DNA polymerase activity"/>
    <property type="evidence" value="ECO:0007669"/>
    <property type="project" value="UniProtKB-KW"/>
</dbReference>
<sequence>MNGLVANRKKCQFAQLSVEYLWHMISGAGVSVDPSCYRKFIKDYGKIAKSLTELTKKEGFQWNSKAQQAFESLK</sequence>
<reference evidence="1 2" key="1">
    <citation type="journal article" date="2018" name="Front. Plant Sci.">
        <title>Red Clover (Trifolium pratense) and Zigzag Clover (T. medium) - A Picture of Genomic Similarities and Differences.</title>
        <authorList>
            <person name="Dluhosova J."/>
            <person name="Istvanek J."/>
            <person name="Nedelnik J."/>
            <person name="Repkova J."/>
        </authorList>
    </citation>
    <scope>NUCLEOTIDE SEQUENCE [LARGE SCALE GENOMIC DNA]</scope>
    <source>
        <strain evidence="2">cv. 10/8</strain>
        <tissue evidence="1">Leaf</tissue>
    </source>
</reference>
<keyword evidence="1" id="KW-0695">RNA-directed DNA polymerase</keyword>
<dbReference type="EMBL" id="LXQA010003345">
    <property type="protein sequence ID" value="MCH82198.1"/>
    <property type="molecule type" value="Genomic_DNA"/>
</dbReference>
<dbReference type="Proteomes" id="UP000265520">
    <property type="component" value="Unassembled WGS sequence"/>
</dbReference>